<keyword evidence="1" id="KW-0472">Membrane</keyword>
<keyword evidence="1" id="KW-1133">Transmembrane helix</keyword>
<gene>
    <name evidence="3" type="ORF">FU658_06670</name>
</gene>
<feature type="transmembrane region" description="Helical" evidence="1">
    <location>
        <begin position="177"/>
        <end position="198"/>
    </location>
</feature>
<accession>A0A5C8KVL9</accession>
<dbReference type="RefSeq" id="WP_147891363.1">
    <property type="nucleotide sequence ID" value="NZ_VRTS01000003.1"/>
</dbReference>
<dbReference type="PANTHER" id="PTHR30015">
    <property type="entry name" value="MRR RESTRICTION SYSTEM PROTEIN"/>
    <property type="match status" value="1"/>
</dbReference>
<dbReference type="EMBL" id="VRTS01000003">
    <property type="protein sequence ID" value="TXK64552.1"/>
    <property type="molecule type" value="Genomic_DNA"/>
</dbReference>
<keyword evidence="3" id="KW-0540">Nuclease</keyword>
<dbReference type="GO" id="GO:0015666">
    <property type="term" value="F:restriction endodeoxyribonuclease activity"/>
    <property type="evidence" value="ECO:0007669"/>
    <property type="project" value="TreeGrafter"/>
</dbReference>
<keyword evidence="1" id="KW-0812">Transmembrane</keyword>
<sequence>MLGLHPVVIAAFVAATAVGLSAAYLLTHARRKARERAGIEALAQVKWRDFAHLVLEAMRRDGYVEEDLERQPGDSGFDFVLAREGERVLLSCKHGRTFRLGEAVVRDFATAVRMHGVSGGIIATLGTIEGFAREVAEANQIDVIDGAQLWQRVAPLMPEPVTEHIQHHTQAEAKRRLGIATAASLTLGAVVFLALAGVQDRRPTATEIATRSALPVPAATAPRPAPLSQVNGRTDPLELDDQALNHRRLTAARSLASMPALIHADWSTRSTLVLSLAEHDTRNEVIDPLVDEACRMLVQYEELRYTRLQLEPAPGRDSPVRWRQCR</sequence>
<dbReference type="SUPFAM" id="SSF52980">
    <property type="entry name" value="Restriction endonuclease-like"/>
    <property type="match status" value="1"/>
</dbReference>
<evidence type="ECO:0000256" key="1">
    <source>
        <dbReference type="SAM" id="Phobius"/>
    </source>
</evidence>
<protein>
    <submittedName>
        <fullName evidence="3">Restriction endonuclease</fullName>
    </submittedName>
</protein>
<dbReference type="InterPro" id="IPR011335">
    <property type="entry name" value="Restrct_endonuc-II-like"/>
</dbReference>
<organism evidence="3 4">
    <name type="scientific">Alkalisalibacterium limincola</name>
    <dbReference type="NCBI Taxonomy" id="2699169"/>
    <lineage>
        <taxon>Bacteria</taxon>
        <taxon>Pseudomonadati</taxon>
        <taxon>Pseudomonadota</taxon>
        <taxon>Gammaproteobacteria</taxon>
        <taxon>Lysobacterales</taxon>
        <taxon>Lysobacteraceae</taxon>
        <taxon>Alkalisalibacterium</taxon>
    </lineage>
</organism>
<evidence type="ECO:0000259" key="2">
    <source>
        <dbReference type="Pfam" id="PF04471"/>
    </source>
</evidence>
<dbReference type="Pfam" id="PF04471">
    <property type="entry name" value="Mrr_cat"/>
    <property type="match status" value="1"/>
</dbReference>
<proteinExistence type="predicted"/>
<dbReference type="Gene3D" id="3.40.1350.10">
    <property type="match status" value="1"/>
</dbReference>
<reference evidence="3 4" key="1">
    <citation type="submission" date="2019-08" db="EMBL/GenBank/DDBJ databases">
        <authorList>
            <person name="Karlyshev A.V."/>
        </authorList>
    </citation>
    <scope>NUCLEOTIDE SEQUENCE [LARGE SCALE GENOMIC DNA]</scope>
    <source>
        <strain evidence="3 4">Alg18-2.2</strain>
    </source>
</reference>
<evidence type="ECO:0000313" key="3">
    <source>
        <dbReference type="EMBL" id="TXK64552.1"/>
    </source>
</evidence>
<dbReference type="InterPro" id="IPR011856">
    <property type="entry name" value="tRNA_endonuc-like_dom_sf"/>
</dbReference>
<dbReference type="Proteomes" id="UP000321248">
    <property type="component" value="Unassembled WGS sequence"/>
</dbReference>
<feature type="transmembrane region" description="Helical" evidence="1">
    <location>
        <begin position="6"/>
        <end position="26"/>
    </location>
</feature>
<comment type="caution">
    <text evidence="3">The sequence shown here is derived from an EMBL/GenBank/DDBJ whole genome shotgun (WGS) entry which is preliminary data.</text>
</comment>
<dbReference type="GO" id="GO:0003677">
    <property type="term" value="F:DNA binding"/>
    <property type="evidence" value="ECO:0007669"/>
    <property type="project" value="InterPro"/>
</dbReference>
<dbReference type="InterPro" id="IPR007560">
    <property type="entry name" value="Restrct_endonuc_IV_Mrr"/>
</dbReference>
<dbReference type="GO" id="GO:0009307">
    <property type="term" value="P:DNA restriction-modification system"/>
    <property type="evidence" value="ECO:0007669"/>
    <property type="project" value="InterPro"/>
</dbReference>
<keyword evidence="3" id="KW-0255">Endonuclease</keyword>
<keyword evidence="3" id="KW-0378">Hydrolase</keyword>
<name>A0A5C8KVL9_9GAMM</name>
<dbReference type="AlphaFoldDB" id="A0A5C8KVL9"/>
<dbReference type="PANTHER" id="PTHR30015:SF7">
    <property type="entry name" value="TYPE IV METHYL-DIRECTED RESTRICTION ENZYME ECOKMRR"/>
    <property type="match status" value="1"/>
</dbReference>
<keyword evidence="4" id="KW-1185">Reference proteome</keyword>
<evidence type="ECO:0000313" key="4">
    <source>
        <dbReference type="Proteomes" id="UP000321248"/>
    </source>
</evidence>
<dbReference type="OrthoDB" id="5965220at2"/>
<dbReference type="InterPro" id="IPR052906">
    <property type="entry name" value="Type_IV_Methyl-Rstrct_Enzyme"/>
</dbReference>
<feature type="domain" description="Restriction endonuclease type IV Mrr" evidence="2">
    <location>
        <begin position="43"/>
        <end position="151"/>
    </location>
</feature>